<evidence type="ECO:0000256" key="4">
    <source>
        <dbReference type="ARBA" id="ARBA00023136"/>
    </source>
</evidence>
<comment type="subcellular location">
    <subcellularLocation>
        <location evidence="1">Endomembrane system</location>
    </subcellularLocation>
</comment>
<accession>A0A9P7US87</accession>
<dbReference type="InterPro" id="IPR016024">
    <property type="entry name" value="ARM-type_fold"/>
</dbReference>
<dbReference type="AlphaFoldDB" id="A0A9P7US87"/>
<keyword evidence="8" id="KW-1185">Reference proteome</keyword>
<keyword evidence="3" id="KW-0653">Protein transport</keyword>
<keyword evidence="2" id="KW-0813">Transport</keyword>
<dbReference type="EMBL" id="CM032186">
    <property type="protein sequence ID" value="KAG7090901.1"/>
    <property type="molecule type" value="Genomic_DNA"/>
</dbReference>
<dbReference type="GO" id="GO:0012505">
    <property type="term" value="C:endomembrane system"/>
    <property type="evidence" value="ECO:0007669"/>
    <property type="project" value="UniProtKB-SubCell"/>
</dbReference>
<dbReference type="GeneID" id="66079055"/>
<evidence type="ECO:0000256" key="5">
    <source>
        <dbReference type="SAM" id="MobiDB-lite"/>
    </source>
</evidence>
<comment type="caution">
    <text evidence="7">The sequence shown here is derived from an EMBL/GenBank/DDBJ whole genome shotgun (WGS) entry which is preliminary data.</text>
</comment>
<dbReference type="InterPro" id="IPR002553">
    <property type="entry name" value="Clathrin/coatomer_adapt-like_N"/>
</dbReference>
<keyword evidence="4" id="KW-0472">Membrane</keyword>
<proteinExistence type="predicted"/>
<evidence type="ECO:0000313" key="8">
    <source>
        <dbReference type="Proteomes" id="UP001049176"/>
    </source>
</evidence>
<gene>
    <name evidence="7" type="ORF">E1B28_009979</name>
</gene>
<dbReference type="GO" id="GO:0006886">
    <property type="term" value="P:intracellular protein transport"/>
    <property type="evidence" value="ECO:0007669"/>
    <property type="project" value="InterPro"/>
</dbReference>
<dbReference type="InterPro" id="IPR011989">
    <property type="entry name" value="ARM-like"/>
</dbReference>
<dbReference type="GO" id="GO:0016192">
    <property type="term" value="P:vesicle-mediated transport"/>
    <property type="evidence" value="ECO:0007669"/>
    <property type="project" value="InterPro"/>
</dbReference>
<sequence>MDVPFVSSGTSSRAHYVLVRKVEEETSFIRADQHLAEAVDVTLRDLMKPQSMKKCKEHLIMLLYCYTTASTGTLDRSALHDVLSRAITLAEAGKTVADKRIGYLFCSEMMPPGHEFQLMLVNTLRKDLESLHVPRICLALDHLISSPSQEVIPAIQTRLLDLVAHNSPVIRRRALLALKALSHCNPDLLTAIVALVSRRLRDIDQSVSNAALSVATRTFELHDSTRLDINRAVNELLGSTFPRKVYMDRRRPGSGDLRVLNAANIVGVSENNLPLIGDIIRFAAKRKKDALLREAFLTLRSLGPETSLLKSRKLSPISHVRHLLTSQDVNDQHLFLSCLECVDPNFWAGNTLDIPPALDQWEVEHIMRLLDSMDPLTVRILNKVDDSIVGSYYTRTLQRMPPGLSLAQKTEYVCRLLEILEIESQGDGEQYAREVQGILQLTTEDKEALLDTVVETVLSRIRIASADWQVQCATTFLARFLELEQASDPTTMVIVATLACEYIDRVSLSPYALVKKMSSQLLSASLPIQEACLLAMLRVAAECDRIPEDVLNVVSKIGEAGSGRIRFFSLKFSELVQDRSSLNSIVCGAKSSALPDFLRSLQSNTKSESHSHSRGCPSTSQKSDRLSTSKLRYTAYEPPMITPRLKSRSSERGSRMTSPNIAAGLKALTGGELTMAVSSEEFELSMMKPGPHHVSTTANTTESDDLIALDSPFVDPGVGGDVDVENLWSSFDQSNTCRGWYDGSINQVVKLVAALAAVRIRVFDALVPPYEGELKVLVFPVGQAGELQALNLGAILRLKSSEEESCLWRLRGKPPIYEKVKDLLTG</sequence>
<dbReference type="OrthoDB" id="29308at2759"/>
<dbReference type="GO" id="GO:0030117">
    <property type="term" value="C:membrane coat"/>
    <property type="evidence" value="ECO:0007669"/>
    <property type="project" value="InterPro"/>
</dbReference>
<dbReference type="RefSeq" id="XP_043007371.1">
    <property type="nucleotide sequence ID" value="XM_043154913.1"/>
</dbReference>
<evidence type="ECO:0000256" key="3">
    <source>
        <dbReference type="ARBA" id="ARBA00022927"/>
    </source>
</evidence>
<dbReference type="SUPFAM" id="SSF48371">
    <property type="entry name" value="ARM repeat"/>
    <property type="match status" value="1"/>
</dbReference>
<protein>
    <recommendedName>
        <fullName evidence="6">Clathrin/coatomer adaptor adaptin-like N-terminal domain-containing protein</fullName>
    </recommendedName>
</protein>
<evidence type="ECO:0000313" key="7">
    <source>
        <dbReference type="EMBL" id="KAG7090901.1"/>
    </source>
</evidence>
<reference evidence="7" key="1">
    <citation type="journal article" date="2021" name="Genome Biol. Evol.">
        <title>The assembled and annotated genome of the fairy-ring fungus Marasmius oreades.</title>
        <authorList>
            <person name="Hiltunen M."/>
            <person name="Ament-Velasquez S.L."/>
            <person name="Johannesson H."/>
        </authorList>
    </citation>
    <scope>NUCLEOTIDE SEQUENCE</scope>
    <source>
        <strain evidence="7">03SP1</strain>
    </source>
</reference>
<dbReference type="Pfam" id="PF01602">
    <property type="entry name" value="Adaptin_N"/>
    <property type="match status" value="1"/>
</dbReference>
<organism evidence="7 8">
    <name type="scientific">Marasmius oreades</name>
    <name type="common">fairy-ring Marasmius</name>
    <dbReference type="NCBI Taxonomy" id="181124"/>
    <lineage>
        <taxon>Eukaryota</taxon>
        <taxon>Fungi</taxon>
        <taxon>Dikarya</taxon>
        <taxon>Basidiomycota</taxon>
        <taxon>Agaricomycotina</taxon>
        <taxon>Agaricomycetes</taxon>
        <taxon>Agaricomycetidae</taxon>
        <taxon>Agaricales</taxon>
        <taxon>Marasmiineae</taxon>
        <taxon>Marasmiaceae</taxon>
        <taxon>Marasmius</taxon>
    </lineage>
</organism>
<dbReference type="PANTHER" id="PTHR22780">
    <property type="entry name" value="ADAPTIN, ALPHA/GAMMA/EPSILON"/>
    <property type="match status" value="1"/>
</dbReference>
<name>A0A9P7US87_9AGAR</name>
<evidence type="ECO:0000256" key="2">
    <source>
        <dbReference type="ARBA" id="ARBA00022448"/>
    </source>
</evidence>
<evidence type="ECO:0000259" key="6">
    <source>
        <dbReference type="Pfam" id="PF01602"/>
    </source>
</evidence>
<dbReference type="InterPro" id="IPR050840">
    <property type="entry name" value="Adaptor_Complx_Large_Subunit"/>
</dbReference>
<feature type="region of interest" description="Disordered" evidence="5">
    <location>
        <begin position="602"/>
        <end position="628"/>
    </location>
</feature>
<dbReference type="Gene3D" id="1.25.10.10">
    <property type="entry name" value="Leucine-rich Repeat Variant"/>
    <property type="match status" value="1"/>
</dbReference>
<dbReference type="Proteomes" id="UP001049176">
    <property type="component" value="Chromosome 6"/>
</dbReference>
<feature type="domain" description="Clathrin/coatomer adaptor adaptin-like N-terminal" evidence="6">
    <location>
        <begin position="81"/>
        <end position="225"/>
    </location>
</feature>
<evidence type="ECO:0000256" key="1">
    <source>
        <dbReference type="ARBA" id="ARBA00004308"/>
    </source>
</evidence>